<feature type="signal peptide" evidence="2">
    <location>
        <begin position="1"/>
        <end position="16"/>
    </location>
</feature>
<dbReference type="PANTHER" id="PTHR12482:SF62">
    <property type="entry name" value="LIPASE ROG1-RELATED"/>
    <property type="match status" value="1"/>
</dbReference>
<gene>
    <name evidence="4" type="ORF">A1Q2_01568</name>
</gene>
<evidence type="ECO:0000256" key="2">
    <source>
        <dbReference type="SAM" id="SignalP"/>
    </source>
</evidence>
<accession>K1W585</accession>
<dbReference type="PANTHER" id="PTHR12482">
    <property type="entry name" value="LIPASE ROG1-RELATED-RELATED"/>
    <property type="match status" value="1"/>
</dbReference>
<proteinExistence type="predicted"/>
<evidence type="ECO:0000313" key="5">
    <source>
        <dbReference type="Proteomes" id="UP000006757"/>
    </source>
</evidence>
<keyword evidence="2" id="KW-0732">Signal</keyword>
<feature type="region of interest" description="Disordered" evidence="1">
    <location>
        <begin position="519"/>
        <end position="567"/>
    </location>
</feature>
<evidence type="ECO:0000256" key="1">
    <source>
        <dbReference type="SAM" id="MobiDB-lite"/>
    </source>
</evidence>
<feature type="domain" description="DUF676" evidence="3">
    <location>
        <begin position="4"/>
        <end position="192"/>
    </location>
</feature>
<evidence type="ECO:0000313" key="4">
    <source>
        <dbReference type="EMBL" id="EKD04093.1"/>
    </source>
</evidence>
<dbReference type="Pfam" id="PF05057">
    <property type="entry name" value="DUF676"/>
    <property type="match status" value="1"/>
</dbReference>
<evidence type="ECO:0000259" key="3">
    <source>
        <dbReference type="Pfam" id="PF05057"/>
    </source>
</evidence>
<dbReference type="InParanoid" id="K1W585"/>
<dbReference type="OrthoDB" id="273452at2759"/>
<name>K1W585_TRIAC</name>
<dbReference type="AlphaFoldDB" id="K1W585"/>
<feature type="chain" id="PRO_5003852271" evidence="2">
    <location>
        <begin position="17"/>
        <end position="567"/>
    </location>
</feature>
<dbReference type="InterPro" id="IPR044294">
    <property type="entry name" value="Lipase-like"/>
</dbReference>
<reference evidence="4 5" key="1">
    <citation type="journal article" date="2012" name="Eukaryot. Cell">
        <title>Genome sequence of the Trichosporon asahii environmental strain CBS 8904.</title>
        <authorList>
            <person name="Yang R.Y."/>
            <person name="Li H.T."/>
            <person name="Zhu H."/>
            <person name="Zhou G.P."/>
            <person name="Wang M."/>
            <person name="Wang L."/>
        </authorList>
    </citation>
    <scope>NUCLEOTIDE SEQUENCE [LARGE SCALE GENOMIC DNA]</scope>
    <source>
        <strain evidence="4 5">CBS 8904</strain>
    </source>
</reference>
<organism evidence="4 5">
    <name type="scientific">Trichosporon asahii var. asahii (strain CBS 8904)</name>
    <name type="common">Yeast</name>
    <dbReference type="NCBI Taxonomy" id="1220162"/>
    <lineage>
        <taxon>Eukaryota</taxon>
        <taxon>Fungi</taxon>
        <taxon>Dikarya</taxon>
        <taxon>Basidiomycota</taxon>
        <taxon>Agaricomycotina</taxon>
        <taxon>Tremellomycetes</taxon>
        <taxon>Trichosporonales</taxon>
        <taxon>Trichosporonaceae</taxon>
        <taxon>Trichosporon</taxon>
    </lineage>
</organism>
<dbReference type="HOGENOM" id="CLU_027968_0_0_1"/>
<comment type="caution">
    <text evidence="4">The sequence shown here is derived from an EMBL/GenBank/DDBJ whole genome shotgun (WGS) entry which is preliminary data.</text>
</comment>
<dbReference type="EMBL" id="AMBO01000234">
    <property type="protein sequence ID" value="EKD04093.1"/>
    <property type="molecule type" value="Genomic_DNA"/>
</dbReference>
<sequence>MATDVHLCLLLHGLYGSPSNLWCLEEEVERAHNSAGSHLELAVLNATSYSGPKTWDGVDVIAHGVAQEPDRKRREAGRLLECGLIARTLIGQLYARPGFFARHGPAYFSTIATPHLGVLRYGSWRSAWMHAVGQHMFSRTGQQLFCLDSDHGDPFLVVLADPSRIYYRALAQFTRVLFIANGVGDLTVPYCTAAAERHDPFVDYEAGRLGLVVHDHIVRNVFSPQEEDEVDAIVGETLVPAAPTRPWLPPVFYLPYRPVRYVSAGNVRTSLEGWRALPYDLSAPANDRSSSLSSPSSSPWPSRFAAAAMAVHSYHSSRRIRALAVHHDHHHRIFGLESSDYDVSGDTPAITRPGSPSLGGSTIRGSVMKELYKMSAGETDDRDTREGTADPCEVCEDAEETGDADGGEGGPILAETGDVDAGQPAGPALVPPSQPILTSQQEAMVTTLSALPQLERVVAWFPGVFNAHAVIVARNARIPRWSWQGIGRFVISEWAQKCVSAVQAAAGRPEPDFSTLASEFSREASEAMDVDTPTESRRGSREPTAIEISVSEMRPSPSDSERSHSIA</sequence>
<dbReference type="Proteomes" id="UP000006757">
    <property type="component" value="Unassembled WGS sequence"/>
</dbReference>
<dbReference type="InterPro" id="IPR007751">
    <property type="entry name" value="DUF676_lipase-like"/>
</dbReference>
<protein>
    <submittedName>
        <fullName evidence="4">Lipid particle protein</fullName>
    </submittedName>
</protein>
<keyword evidence="5" id="KW-1185">Reference proteome</keyword>
<dbReference type="eggNOG" id="KOG4372">
    <property type="taxonomic scope" value="Eukaryota"/>
</dbReference>